<proteinExistence type="predicted"/>
<dbReference type="Gene3D" id="1.25.40.20">
    <property type="entry name" value="Ankyrin repeat-containing domain"/>
    <property type="match status" value="1"/>
</dbReference>
<dbReference type="AlphaFoldDB" id="A0A9P8C2S3"/>
<reference evidence="1" key="1">
    <citation type="journal article" date="2021" name="IMA Fungus">
        <title>Genomic characterization of three marine fungi, including Emericellopsis atlantica sp. nov. with signatures of a generalist lifestyle and marine biomass degradation.</title>
        <authorList>
            <person name="Hagestad O.C."/>
            <person name="Hou L."/>
            <person name="Andersen J.H."/>
            <person name="Hansen E.H."/>
            <person name="Altermark B."/>
            <person name="Li C."/>
            <person name="Kuhnert E."/>
            <person name="Cox R.J."/>
            <person name="Crous P.W."/>
            <person name="Spatafora J.W."/>
            <person name="Lail K."/>
            <person name="Amirebrahimi M."/>
            <person name="Lipzen A."/>
            <person name="Pangilinan J."/>
            <person name="Andreopoulos W."/>
            <person name="Hayes R.D."/>
            <person name="Ng V."/>
            <person name="Grigoriev I.V."/>
            <person name="Jackson S.A."/>
            <person name="Sutton T.D.S."/>
            <person name="Dobson A.D.W."/>
            <person name="Rama T."/>
        </authorList>
    </citation>
    <scope>NUCLEOTIDE SEQUENCE</scope>
    <source>
        <strain evidence="1">TRa018bII</strain>
    </source>
</reference>
<dbReference type="Proteomes" id="UP000824998">
    <property type="component" value="Unassembled WGS sequence"/>
</dbReference>
<gene>
    <name evidence="1" type="ORF">BJ875DRAFT_383133</name>
</gene>
<dbReference type="EMBL" id="MU251606">
    <property type="protein sequence ID" value="KAG9231372.1"/>
    <property type="molecule type" value="Genomic_DNA"/>
</dbReference>
<keyword evidence="2" id="KW-1185">Reference proteome</keyword>
<evidence type="ECO:0000313" key="1">
    <source>
        <dbReference type="EMBL" id="KAG9231372.1"/>
    </source>
</evidence>
<dbReference type="OrthoDB" id="3539752at2759"/>
<name>A0A9P8C2S3_9HELO</name>
<evidence type="ECO:0000313" key="2">
    <source>
        <dbReference type="Proteomes" id="UP000824998"/>
    </source>
</evidence>
<protein>
    <submittedName>
        <fullName evidence="1">Uncharacterized protein</fullName>
    </submittedName>
</protein>
<sequence length="122" mass="13449">MHQTDDQKETVLARIIKHSSASQDRYESAQILLLEGGANGDDRSGDEQQDPLRIAARLGDLEMCRLLTCIGKMSPLSALRFDDDGQMVLKEETSENEHNMFAILQLLRAHADAGSTSSPGHQ</sequence>
<dbReference type="InterPro" id="IPR036770">
    <property type="entry name" value="Ankyrin_rpt-contain_sf"/>
</dbReference>
<organism evidence="1 2">
    <name type="scientific">Amylocarpus encephaloides</name>
    <dbReference type="NCBI Taxonomy" id="45428"/>
    <lineage>
        <taxon>Eukaryota</taxon>
        <taxon>Fungi</taxon>
        <taxon>Dikarya</taxon>
        <taxon>Ascomycota</taxon>
        <taxon>Pezizomycotina</taxon>
        <taxon>Leotiomycetes</taxon>
        <taxon>Helotiales</taxon>
        <taxon>Helotiales incertae sedis</taxon>
        <taxon>Amylocarpus</taxon>
    </lineage>
</organism>
<comment type="caution">
    <text evidence="1">The sequence shown here is derived from an EMBL/GenBank/DDBJ whole genome shotgun (WGS) entry which is preliminary data.</text>
</comment>
<dbReference type="SUPFAM" id="SSF48403">
    <property type="entry name" value="Ankyrin repeat"/>
    <property type="match status" value="1"/>
</dbReference>
<accession>A0A9P8C2S3</accession>